<feature type="compositionally biased region" description="Basic and acidic residues" evidence="1">
    <location>
        <begin position="146"/>
        <end position="159"/>
    </location>
</feature>
<evidence type="ECO:0000256" key="1">
    <source>
        <dbReference type="SAM" id="MobiDB-lite"/>
    </source>
</evidence>
<evidence type="ECO:0000313" key="2">
    <source>
        <dbReference type="EMBL" id="GAA0175688.1"/>
    </source>
</evidence>
<proteinExistence type="predicted"/>
<accession>A0AAV3RI29</accession>
<protein>
    <submittedName>
        <fullName evidence="2">Uncharacterized protein</fullName>
    </submittedName>
</protein>
<gene>
    <name evidence="2" type="ORF">LIER_28812</name>
</gene>
<dbReference type="Proteomes" id="UP001454036">
    <property type="component" value="Unassembled WGS sequence"/>
</dbReference>
<feature type="compositionally biased region" description="Acidic residues" evidence="1">
    <location>
        <begin position="63"/>
        <end position="73"/>
    </location>
</feature>
<reference evidence="2 3" key="1">
    <citation type="submission" date="2024-01" db="EMBL/GenBank/DDBJ databases">
        <title>The complete chloroplast genome sequence of Lithospermum erythrorhizon: insights into the phylogenetic relationship among Boraginaceae species and the maternal lineages of purple gromwells.</title>
        <authorList>
            <person name="Okada T."/>
            <person name="Watanabe K."/>
        </authorList>
    </citation>
    <scope>NUCLEOTIDE SEQUENCE [LARGE SCALE GENOMIC DNA]</scope>
</reference>
<evidence type="ECO:0000313" key="3">
    <source>
        <dbReference type="Proteomes" id="UP001454036"/>
    </source>
</evidence>
<feature type="compositionally biased region" description="Basic and acidic residues" evidence="1">
    <location>
        <begin position="89"/>
        <end position="133"/>
    </location>
</feature>
<sequence length="159" mass="17725">MEDVEGIGFYIPSATNTKDVTTGLADDDVTPSVVDTGAEADDLPEQIVEPTMGEGVADTLNADIEEVEIPENVDQEKKKSKKRKNNNGTERRDADTGEPSEPKNKMRKEERATKRARWAERKARKAAEKVAKEEEADDNVQEVDEEKVHADVRPTGFER</sequence>
<organism evidence="2 3">
    <name type="scientific">Lithospermum erythrorhizon</name>
    <name type="common">Purple gromwell</name>
    <name type="synonym">Lithospermum officinale var. erythrorhizon</name>
    <dbReference type="NCBI Taxonomy" id="34254"/>
    <lineage>
        <taxon>Eukaryota</taxon>
        <taxon>Viridiplantae</taxon>
        <taxon>Streptophyta</taxon>
        <taxon>Embryophyta</taxon>
        <taxon>Tracheophyta</taxon>
        <taxon>Spermatophyta</taxon>
        <taxon>Magnoliopsida</taxon>
        <taxon>eudicotyledons</taxon>
        <taxon>Gunneridae</taxon>
        <taxon>Pentapetalae</taxon>
        <taxon>asterids</taxon>
        <taxon>lamiids</taxon>
        <taxon>Boraginales</taxon>
        <taxon>Boraginaceae</taxon>
        <taxon>Boraginoideae</taxon>
        <taxon>Lithospermeae</taxon>
        <taxon>Lithospermum</taxon>
    </lineage>
</organism>
<dbReference type="EMBL" id="BAABME010009719">
    <property type="protein sequence ID" value="GAA0175688.1"/>
    <property type="molecule type" value="Genomic_DNA"/>
</dbReference>
<comment type="caution">
    <text evidence="2">The sequence shown here is derived from an EMBL/GenBank/DDBJ whole genome shotgun (WGS) entry which is preliminary data.</text>
</comment>
<dbReference type="AlphaFoldDB" id="A0AAV3RI29"/>
<name>A0AAV3RI29_LITER</name>
<feature type="region of interest" description="Disordered" evidence="1">
    <location>
        <begin position="1"/>
        <end position="159"/>
    </location>
</feature>
<feature type="compositionally biased region" description="Acidic residues" evidence="1">
    <location>
        <begin position="134"/>
        <end position="145"/>
    </location>
</feature>
<keyword evidence="3" id="KW-1185">Reference proteome</keyword>